<evidence type="ECO:0000313" key="2">
    <source>
        <dbReference type="EMBL" id="CAD6950601.1"/>
    </source>
</evidence>
<name>A0A9N8QL96_9BASI</name>
<evidence type="ECO:0000313" key="3">
    <source>
        <dbReference type="Proteomes" id="UP000836404"/>
    </source>
</evidence>
<sequence>PVVAPVAAEGKKPTKRKSLFGAVLAGIGGKHENHSAAASTPAAAAAAGESTDVPPITTTTNSTGVTPNTSTDAPAVPAASEKRTSNGSGGGLAKRASILTQDLKTVLSQKSGSKEKDGSSKENGHKKSKSASSSSGAGTVGGLRSILTQPLNVSNPLPHKREGSSSSGAGNEKELPGVPPKTPAKDGGAEVEEEGDVVEGADGTTVRVHENPRFKGQPASKVNPVQWRK</sequence>
<evidence type="ECO:0000256" key="1">
    <source>
        <dbReference type="SAM" id="MobiDB-lite"/>
    </source>
</evidence>
<feature type="compositionally biased region" description="Polar residues" evidence="1">
    <location>
        <begin position="98"/>
        <end position="109"/>
    </location>
</feature>
<dbReference type="EMBL" id="CAJHJF010005526">
    <property type="protein sequence ID" value="CAD6950601.1"/>
    <property type="molecule type" value="Genomic_DNA"/>
</dbReference>
<feature type="compositionally biased region" description="Basic and acidic residues" evidence="1">
    <location>
        <begin position="112"/>
        <end position="125"/>
    </location>
</feature>
<keyword evidence="3" id="KW-1185">Reference proteome</keyword>
<comment type="caution">
    <text evidence="2">The sequence shown here is derived from an EMBL/GenBank/DDBJ whole genome shotgun (WGS) entry which is preliminary data.</text>
</comment>
<dbReference type="AlphaFoldDB" id="A0A9N8QL96"/>
<reference evidence="2 3" key="1">
    <citation type="submission" date="2020-10" db="EMBL/GenBank/DDBJ databases">
        <authorList>
            <person name="Sedaghatjoo S."/>
        </authorList>
    </citation>
    <scope>NUCLEOTIDE SEQUENCE [LARGE SCALE GENOMIC DNA]</scope>
    <source>
        <strain evidence="2 3">LLFL</strain>
    </source>
</reference>
<feature type="compositionally biased region" description="Low complexity" evidence="1">
    <location>
        <begin position="35"/>
        <end position="71"/>
    </location>
</feature>
<gene>
    <name evidence="2" type="ORF">JKILLFL_G8112</name>
</gene>
<feature type="compositionally biased region" description="Acidic residues" evidence="1">
    <location>
        <begin position="189"/>
        <end position="199"/>
    </location>
</feature>
<feature type="non-terminal residue" evidence="2">
    <location>
        <position position="1"/>
    </location>
</feature>
<organism evidence="2 3">
    <name type="scientific">Tilletia laevis</name>
    <dbReference type="NCBI Taxonomy" id="157183"/>
    <lineage>
        <taxon>Eukaryota</taxon>
        <taxon>Fungi</taxon>
        <taxon>Dikarya</taxon>
        <taxon>Basidiomycota</taxon>
        <taxon>Ustilaginomycotina</taxon>
        <taxon>Exobasidiomycetes</taxon>
        <taxon>Tilletiales</taxon>
        <taxon>Tilletiaceae</taxon>
        <taxon>Tilletia</taxon>
    </lineage>
</organism>
<feature type="compositionally biased region" description="Polar residues" evidence="1">
    <location>
        <begin position="146"/>
        <end position="155"/>
    </location>
</feature>
<feature type="region of interest" description="Disordered" evidence="1">
    <location>
        <begin position="31"/>
        <end position="229"/>
    </location>
</feature>
<protein>
    <submittedName>
        <fullName evidence="2">Uncharacterized protein</fullName>
    </submittedName>
</protein>
<dbReference type="Proteomes" id="UP000836404">
    <property type="component" value="Unassembled WGS sequence"/>
</dbReference>
<accession>A0A9N8QL96</accession>
<proteinExistence type="predicted"/>